<dbReference type="SUPFAM" id="SSF103473">
    <property type="entry name" value="MFS general substrate transporter"/>
    <property type="match status" value="1"/>
</dbReference>
<proteinExistence type="inferred from homology"/>
<evidence type="ECO:0000256" key="6">
    <source>
        <dbReference type="ARBA" id="ARBA00037968"/>
    </source>
</evidence>
<feature type="transmembrane region" description="Helical" evidence="7">
    <location>
        <begin position="138"/>
        <end position="157"/>
    </location>
</feature>
<reference evidence="9 10" key="1">
    <citation type="journal article" date="2012" name="PLoS Pathog.">
        <title>Diverse lifestyles and strategies of plant pathogenesis encoded in the genomes of eighteen Dothideomycetes fungi.</title>
        <authorList>
            <person name="Ohm R.A."/>
            <person name="Feau N."/>
            <person name="Henrissat B."/>
            <person name="Schoch C.L."/>
            <person name="Horwitz B.A."/>
            <person name="Barry K.W."/>
            <person name="Condon B.J."/>
            <person name="Copeland A.C."/>
            <person name="Dhillon B."/>
            <person name="Glaser F."/>
            <person name="Hesse C.N."/>
            <person name="Kosti I."/>
            <person name="LaButti K."/>
            <person name="Lindquist E.A."/>
            <person name="Lucas S."/>
            <person name="Salamov A.A."/>
            <person name="Bradshaw R.E."/>
            <person name="Ciuffetti L."/>
            <person name="Hamelin R.C."/>
            <person name="Kema G.H.J."/>
            <person name="Lawrence C."/>
            <person name="Scott J.A."/>
            <person name="Spatafora J.W."/>
            <person name="Turgeon B.G."/>
            <person name="de Wit P.J.G.M."/>
            <person name="Zhong S."/>
            <person name="Goodwin S.B."/>
            <person name="Grigoriev I.V."/>
        </authorList>
    </citation>
    <scope>NUCLEOTIDE SEQUENCE [LARGE SCALE GENOMIC DNA]</scope>
    <source>
        <strain evidence="9 10">UAMH 10762</strain>
    </source>
</reference>
<dbReference type="GO" id="GO:0022857">
    <property type="term" value="F:transmembrane transporter activity"/>
    <property type="evidence" value="ECO:0007669"/>
    <property type="project" value="InterPro"/>
</dbReference>
<comment type="subcellular location">
    <subcellularLocation>
        <location evidence="1">Membrane</location>
        <topology evidence="1">Multi-pass membrane protein</topology>
    </subcellularLocation>
</comment>
<dbReference type="Proteomes" id="UP000011761">
    <property type="component" value="Unassembled WGS sequence"/>
</dbReference>
<accession>M2LSS1</accession>
<evidence type="ECO:0000313" key="9">
    <source>
        <dbReference type="EMBL" id="EMC97522.1"/>
    </source>
</evidence>
<feature type="domain" description="Major facilitator superfamily (MFS) profile" evidence="8">
    <location>
        <begin position="42"/>
        <end position="452"/>
    </location>
</feature>
<dbReference type="AlphaFoldDB" id="M2LSS1"/>
<dbReference type="InterPro" id="IPR020846">
    <property type="entry name" value="MFS_dom"/>
</dbReference>
<feature type="transmembrane region" description="Helical" evidence="7">
    <location>
        <begin position="333"/>
        <end position="353"/>
    </location>
</feature>
<evidence type="ECO:0000256" key="2">
    <source>
        <dbReference type="ARBA" id="ARBA00022448"/>
    </source>
</evidence>
<dbReference type="OMA" id="TSNRWAW"/>
<dbReference type="GO" id="GO:0016020">
    <property type="term" value="C:membrane"/>
    <property type="evidence" value="ECO:0007669"/>
    <property type="project" value="UniProtKB-SubCell"/>
</dbReference>
<dbReference type="PANTHER" id="PTHR43791">
    <property type="entry name" value="PERMEASE-RELATED"/>
    <property type="match status" value="1"/>
</dbReference>
<dbReference type="OrthoDB" id="6730379at2759"/>
<feature type="transmembrane region" description="Helical" evidence="7">
    <location>
        <begin position="303"/>
        <end position="326"/>
    </location>
</feature>
<dbReference type="InterPro" id="IPR011701">
    <property type="entry name" value="MFS"/>
</dbReference>
<feature type="transmembrane region" description="Helical" evidence="7">
    <location>
        <begin position="169"/>
        <end position="189"/>
    </location>
</feature>
<feature type="transmembrane region" description="Helical" evidence="7">
    <location>
        <begin position="269"/>
        <end position="291"/>
    </location>
</feature>
<feature type="transmembrane region" description="Helical" evidence="7">
    <location>
        <begin position="201"/>
        <end position="221"/>
    </location>
</feature>
<feature type="transmembrane region" description="Helical" evidence="7">
    <location>
        <begin position="424"/>
        <end position="447"/>
    </location>
</feature>
<comment type="similarity">
    <text evidence="6">Belongs to the major facilitator superfamily. Allantoate permease family.</text>
</comment>
<dbReference type="EMBL" id="KB445554">
    <property type="protein sequence ID" value="EMC97522.1"/>
    <property type="molecule type" value="Genomic_DNA"/>
</dbReference>
<feature type="transmembrane region" description="Helical" evidence="7">
    <location>
        <begin position="31"/>
        <end position="48"/>
    </location>
</feature>
<protein>
    <recommendedName>
        <fullName evidence="8">Major facilitator superfamily (MFS) profile domain-containing protein</fullName>
    </recommendedName>
</protein>
<dbReference type="GeneID" id="19116486"/>
<dbReference type="FunFam" id="1.20.1250.20:FF:000064">
    <property type="entry name" value="MFS allantoate transporter"/>
    <property type="match status" value="1"/>
</dbReference>
<evidence type="ECO:0000313" key="10">
    <source>
        <dbReference type="Proteomes" id="UP000011761"/>
    </source>
</evidence>
<keyword evidence="5 7" id="KW-0472">Membrane</keyword>
<keyword evidence="3 7" id="KW-0812">Transmembrane</keyword>
<dbReference type="PROSITE" id="PS50850">
    <property type="entry name" value="MFS"/>
    <property type="match status" value="1"/>
</dbReference>
<evidence type="ECO:0000256" key="5">
    <source>
        <dbReference type="ARBA" id="ARBA00023136"/>
    </source>
</evidence>
<dbReference type="RefSeq" id="XP_007675482.1">
    <property type="nucleotide sequence ID" value="XM_007677292.1"/>
</dbReference>
<dbReference type="eggNOG" id="KOG2533">
    <property type="taxonomic scope" value="Eukaryota"/>
</dbReference>
<evidence type="ECO:0000256" key="3">
    <source>
        <dbReference type="ARBA" id="ARBA00022692"/>
    </source>
</evidence>
<keyword evidence="4 7" id="KW-1133">Transmembrane helix</keyword>
<evidence type="ECO:0000256" key="7">
    <source>
        <dbReference type="SAM" id="Phobius"/>
    </source>
</evidence>
<dbReference type="HOGENOM" id="CLU_001265_0_5_1"/>
<dbReference type="KEGG" id="bcom:BAUCODRAFT_69027"/>
<evidence type="ECO:0000256" key="4">
    <source>
        <dbReference type="ARBA" id="ARBA00022989"/>
    </source>
</evidence>
<feature type="transmembrane region" description="Helical" evidence="7">
    <location>
        <begin position="108"/>
        <end position="126"/>
    </location>
</feature>
<sequence>MDEAYEFLSKAGVAATSASKSIKWEQLKGRIDWHLVPLMLCVYTLTFLDKVIYNVRRMVVYAAVMGLAADTHLTGNDFSNGTTYMFLAQLIAQAPNGFILNKFPAGKWLGFNVAGWGVAVACMASAHSYSGVVTSRVFLGIFEAAVAPSLVIIISQWYTKPEQTSRNAVWYLGLGCGQIIGGLLSYAFQHVHHAAIDGWRIMFVMIGCISVVTGVTVAAFIPDSPMTARFLSTEEKAAVLQHVAVNKTGVVNRKFSLHQIGELLLDPQLWLLALITICLCETSGVISTYSATLLRNEHFSTQLSALLNVPSGAVSILAALLGGFAVQYSSHRWLWIVLLTCPAIIGAAVMSFVHSKAGILSGIYLVNTDTATLPLIYAWAAANVAGATKRPVTLSFLSGCFAVANMIGPQTFRAKDAPHYRPAKITVLATLAGGALLACCLFVYYYLVNGMREKKHPVDRSETELSEKDKWTGATDKSDLSFRYVY</sequence>
<organism evidence="9 10">
    <name type="scientific">Baudoinia panamericana (strain UAMH 10762)</name>
    <name type="common">Angels' share fungus</name>
    <name type="synonym">Baudoinia compniacensis (strain UAMH 10762)</name>
    <dbReference type="NCBI Taxonomy" id="717646"/>
    <lineage>
        <taxon>Eukaryota</taxon>
        <taxon>Fungi</taxon>
        <taxon>Dikarya</taxon>
        <taxon>Ascomycota</taxon>
        <taxon>Pezizomycotina</taxon>
        <taxon>Dothideomycetes</taxon>
        <taxon>Dothideomycetidae</taxon>
        <taxon>Mycosphaerellales</taxon>
        <taxon>Teratosphaeriaceae</taxon>
        <taxon>Baudoinia</taxon>
    </lineage>
</organism>
<keyword evidence="10" id="KW-1185">Reference proteome</keyword>
<dbReference type="Pfam" id="PF07690">
    <property type="entry name" value="MFS_1"/>
    <property type="match status" value="1"/>
</dbReference>
<name>M2LSS1_BAUPA</name>
<dbReference type="PANTHER" id="PTHR43791:SF40">
    <property type="entry name" value="THIAMINE PATHWAY TRANSPORTER THI73"/>
    <property type="match status" value="1"/>
</dbReference>
<keyword evidence="2" id="KW-0813">Transport</keyword>
<evidence type="ECO:0000259" key="8">
    <source>
        <dbReference type="PROSITE" id="PS50850"/>
    </source>
</evidence>
<gene>
    <name evidence="9" type="ORF">BAUCODRAFT_69027</name>
</gene>
<feature type="transmembrane region" description="Helical" evidence="7">
    <location>
        <begin position="359"/>
        <end position="380"/>
    </location>
</feature>
<dbReference type="Gene3D" id="1.20.1250.20">
    <property type="entry name" value="MFS general substrate transporter like domains"/>
    <property type="match status" value="2"/>
</dbReference>
<feature type="transmembrane region" description="Helical" evidence="7">
    <location>
        <begin position="392"/>
        <end position="412"/>
    </location>
</feature>
<evidence type="ECO:0000256" key="1">
    <source>
        <dbReference type="ARBA" id="ARBA00004141"/>
    </source>
</evidence>
<dbReference type="InterPro" id="IPR036259">
    <property type="entry name" value="MFS_trans_sf"/>
</dbReference>